<protein>
    <submittedName>
        <fullName evidence="1">Formate dehydrogenase F4B subunit</fullName>
    </submittedName>
</protein>
<reference evidence="1 2" key="1">
    <citation type="submission" date="2017-08" db="EMBL/GenBank/DDBJ databases">
        <authorList>
            <person name="de Groot N.N."/>
        </authorList>
    </citation>
    <scope>NUCLEOTIDE SEQUENCE [LARGE SCALE GENOMIC DNA]</scope>
    <source>
        <strain evidence="1 2">USBA 78</strain>
    </source>
</reference>
<dbReference type="Proteomes" id="UP000219068">
    <property type="component" value="Unassembled WGS sequence"/>
</dbReference>
<sequence length="103" mass="11284">MSAPLQNHGKKDNAPDAAHFLHLVERTLASNPELSPVQGAILVAARQDIARDSKTFARLFGMAHAIVLRELNSLIQATGLVTQTKRDTRTLRTHYQPTSLSDA</sequence>
<name>A0A285T4Y7_9PROT</name>
<dbReference type="EMBL" id="OBMM01000002">
    <property type="protein sequence ID" value="SOC16431.1"/>
    <property type="molecule type" value="Genomic_DNA"/>
</dbReference>
<organism evidence="1 2">
    <name type="scientific">Thalassospira xiamenensis</name>
    <dbReference type="NCBI Taxonomy" id="220697"/>
    <lineage>
        <taxon>Bacteria</taxon>
        <taxon>Pseudomonadati</taxon>
        <taxon>Pseudomonadota</taxon>
        <taxon>Alphaproteobacteria</taxon>
        <taxon>Rhodospirillales</taxon>
        <taxon>Thalassospiraceae</taxon>
        <taxon>Thalassospira</taxon>
    </lineage>
</organism>
<evidence type="ECO:0000313" key="2">
    <source>
        <dbReference type="Proteomes" id="UP000219068"/>
    </source>
</evidence>
<evidence type="ECO:0000313" key="1">
    <source>
        <dbReference type="EMBL" id="SOC16431.1"/>
    </source>
</evidence>
<proteinExistence type="predicted"/>
<accession>A0A285T4Y7</accession>
<gene>
    <name evidence="1" type="ORF">SAMN05428964_102293</name>
</gene>
<dbReference type="RefSeq" id="WP_097051731.1">
    <property type="nucleotide sequence ID" value="NZ_OBMM01000002.1"/>
</dbReference>
<dbReference type="AlphaFoldDB" id="A0A285T4Y7"/>